<name>A0A0E9WVG0_ANGAN</name>
<proteinExistence type="predicted"/>
<reference evidence="1" key="1">
    <citation type="submission" date="2014-11" db="EMBL/GenBank/DDBJ databases">
        <authorList>
            <person name="Amaro Gonzalez C."/>
        </authorList>
    </citation>
    <scope>NUCLEOTIDE SEQUENCE</scope>
</reference>
<evidence type="ECO:0000313" key="1">
    <source>
        <dbReference type="EMBL" id="JAH94211.1"/>
    </source>
</evidence>
<accession>A0A0E9WVG0</accession>
<protein>
    <submittedName>
        <fullName evidence="1">Uncharacterized protein</fullName>
    </submittedName>
</protein>
<reference evidence="1" key="2">
    <citation type="journal article" date="2015" name="Fish Shellfish Immunol.">
        <title>Early steps in the European eel (Anguilla anguilla)-Vibrio vulnificus interaction in the gills: Role of the RtxA13 toxin.</title>
        <authorList>
            <person name="Callol A."/>
            <person name="Pajuelo D."/>
            <person name="Ebbesson L."/>
            <person name="Teles M."/>
            <person name="MacKenzie S."/>
            <person name="Amaro C."/>
        </authorList>
    </citation>
    <scope>NUCLEOTIDE SEQUENCE</scope>
</reference>
<organism evidence="1">
    <name type="scientific">Anguilla anguilla</name>
    <name type="common">European freshwater eel</name>
    <name type="synonym">Muraena anguilla</name>
    <dbReference type="NCBI Taxonomy" id="7936"/>
    <lineage>
        <taxon>Eukaryota</taxon>
        <taxon>Metazoa</taxon>
        <taxon>Chordata</taxon>
        <taxon>Craniata</taxon>
        <taxon>Vertebrata</taxon>
        <taxon>Euteleostomi</taxon>
        <taxon>Actinopterygii</taxon>
        <taxon>Neopterygii</taxon>
        <taxon>Teleostei</taxon>
        <taxon>Anguilliformes</taxon>
        <taxon>Anguillidae</taxon>
        <taxon>Anguilla</taxon>
    </lineage>
</organism>
<dbReference type="AlphaFoldDB" id="A0A0E9WVG0"/>
<sequence>MERRQRQSILLECKFSQRLYHRCQTPVLEGRSVYWVFRESSQHQWFI</sequence>
<dbReference type="EMBL" id="GBXM01014366">
    <property type="protein sequence ID" value="JAH94211.1"/>
    <property type="molecule type" value="Transcribed_RNA"/>
</dbReference>